<accession>A0ABY5RFI7</accession>
<evidence type="ECO:0000256" key="1">
    <source>
        <dbReference type="SAM" id="MobiDB-lite"/>
    </source>
</evidence>
<gene>
    <name evidence="2" type="ORF">KU306_02615</name>
</gene>
<reference evidence="2" key="1">
    <citation type="submission" date="2021-07" db="EMBL/GenBank/DDBJ databases">
        <title>Studies on halocins as antimicrobial molecules from haloarchaea.</title>
        <authorList>
            <person name="Kumar S."/>
            <person name="Khare S.K."/>
        </authorList>
    </citation>
    <scope>NUCLEOTIDE SEQUENCE</scope>
    <source>
        <strain evidence="2">NCIM 5678</strain>
    </source>
</reference>
<feature type="region of interest" description="Disordered" evidence="1">
    <location>
        <begin position="18"/>
        <end position="50"/>
    </location>
</feature>
<sequence length="210" mass="21993">MERRRFLASATSVGALLTAGCLGGSSPSGSEKTETSETTTAEPAPVPKPDISFMVESGVLRAVHMGGDKVKDEHTSEVYVTVDDERATTWVADEKETQPYPLSVGNFVEIESAESGSTVEVVWVGRAGTEEVLATHEFDTSTPEATTTATNETTTAANETATETATNETVTSTETTAVNETTTTSTNTTATTTSNTTTTATNESTTTTDN</sequence>
<dbReference type="RefSeq" id="WP_258302794.1">
    <property type="nucleotide sequence ID" value="NZ_CP078063.1"/>
</dbReference>
<dbReference type="PROSITE" id="PS51257">
    <property type="entry name" value="PROKAR_LIPOPROTEIN"/>
    <property type="match status" value="1"/>
</dbReference>
<dbReference type="GeneID" id="74527753"/>
<protein>
    <recommendedName>
        <fullName evidence="4">Twin-arginine translocation signal domain-containing protein</fullName>
    </recommendedName>
</protein>
<dbReference type="Proteomes" id="UP001058330">
    <property type="component" value="Chromosome"/>
</dbReference>
<name>A0ABY5RFI7_HALLR</name>
<evidence type="ECO:0000313" key="3">
    <source>
        <dbReference type="Proteomes" id="UP001058330"/>
    </source>
</evidence>
<feature type="compositionally biased region" description="Low complexity" evidence="1">
    <location>
        <begin position="24"/>
        <end position="43"/>
    </location>
</feature>
<keyword evidence="3" id="KW-1185">Reference proteome</keyword>
<evidence type="ECO:0008006" key="4">
    <source>
        <dbReference type="Google" id="ProtNLM"/>
    </source>
</evidence>
<feature type="compositionally biased region" description="Low complexity" evidence="1">
    <location>
        <begin position="140"/>
        <end position="210"/>
    </location>
</feature>
<feature type="region of interest" description="Disordered" evidence="1">
    <location>
        <begin position="137"/>
        <end position="210"/>
    </location>
</feature>
<organism evidence="2 3">
    <name type="scientific">Haloferax larsenii</name>
    <dbReference type="NCBI Taxonomy" id="302484"/>
    <lineage>
        <taxon>Archaea</taxon>
        <taxon>Methanobacteriati</taxon>
        <taxon>Methanobacteriota</taxon>
        <taxon>Stenosarchaea group</taxon>
        <taxon>Halobacteria</taxon>
        <taxon>Halobacteriales</taxon>
        <taxon>Haloferacaceae</taxon>
        <taxon>Haloferax</taxon>
    </lineage>
</organism>
<evidence type="ECO:0000313" key="2">
    <source>
        <dbReference type="EMBL" id="UVE50800.1"/>
    </source>
</evidence>
<dbReference type="EMBL" id="CP078063">
    <property type="protein sequence ID" value="UVE50800.1"/>
    <property type="molecule type" value="Genomic_DNA"/>
</dbReference>
<proteinExistence type="predicted"/>